<dbReference type="VEuPathDB" id="FungiDB:PC110_g20987"/>
<accession>A0A329RGY3</accession>
<dbReference type="Proteomes" id="UP000251314">
    <property type="component" value="Unassembled WGS sequence"/>
</dbReference>
<keyword evidence="3" id="KW-1185">Reference proteome</keyword>
<dbReference type="SUPFAM" id="SSF56672">
    <property type="entry name" value="DNA/RNA polymerases"/>
    <property type="match status" value="1"/>
</dbReference>
<dbReference type="PANTHER" id="PTHR37984:SF5">
    <property type="entry name" value="PROTEIN NYNRIN-LIKE"/>
    <property type="match status" value="1"/>
</dbReference>
<organism evidence="2 3">
    <name type="scientific">Phytophthora cactorum</name>
    <dbReference type="NCBI Taxonomy" id="29920"/>
    <lineage>
        <taxon>Eukaryota</taxon>
        <taxon>Sar</taxon>
        <taxon>Stramenopiles</taxon>
        <taxon>Oomycota</taxon>
        <taxon>Peronosporomycetes</taxon>
        <taxon>Peronosporales</taxon>
        <taxon>Peronosporaceae</taxon>
        <taxon>Phytophthora</taxon>
    </lineage>
</organism>
<dbReference type="OrthoDB" id="89049at2759"/>
<dbReference type="EMBL" id="MJFZ01001274">
    <property type="protein sequence ID" value="RAW22572.1"/>
    <property type="molecule type" value="Genomic_DNA"/>
</dbReference>
<evidence type="ECO:0008006" key="4">
    <source>
        <dbReference type="Google" id="ProtNLM"/>
    </source>
</evidence>
<feature type="region of interest" description="Disordered" evidence="1">
    <location>
        <begin position="150"/>
        <end position="170"/>
    </location>
</feature>
<protein>
    <recommendedName>
        <fullName evidence="4">Reverse transcriptase domain-containing protein</fullName>
    </recommendedName>
</protein>
<evidence type="ECO:0000313" key="2">
    <source>
        <dbReference type="EMBL" id="RAW22572.1"/>
    </source>
</evidence>
<dbReference type="Gene3D" id="3.30.70.270">
    <property type="match status" value="2"/>
</dbReference>
<dbReference type="InterPro" id="IPR043502">
    <property type="entry name" value="DNA/RNA_pol_sf"/>
</dbReference>
<evidence type="ECO:0000313" key="3">
    <source>
        <dbReference type="Proteomes" id="UP000251314"/>
    </source>
</evidence>
<dbReference type="STRING" id="29920.A0A329RGY3"/>
<name>A0A329RGY3_9STRA</name>
<proteinExistence type="predicted"/>
<dbReference type="AlphaFoldDB" id="A0A329RGY3"/>
<sequence length="170" mass="18984">MLAAGVIEEGDGAWGFPVVHVKKKDGEVRFCVDDSALNKITRKDVYPLPRIDETLEALDEIVVYTRGGIEQHVLELACVLERLQAAGLTLKLKQCVLATTSMKYLGHKLSSEGVRLLDHLVTAVREFPKPKDAVEVKSSTRVSMIDGTERPDMTIKRMSPMQQRRKDPNV</sequence>
<dbReference type="InterPro" id="IPR043128">
    <property type="entry name" value="Rev_trsase/Diguanyl_cyclase"/>
</dbReference>
<dbReference type="InterPro" id="IPR050951">
    <property type="entry name" value="Retrovirus_Pol_polyprotein"/>
</dbReference>
<reference evidence="2 3" key="1">
    <citation type="submission" date="2018-01" db="EMBL/GenBank/DDBJ databases">
        <title>Draft genome of the strawberry crown rot pathogen Phytophthora cactorum.</title>
        <authorList>
            <person name="Armitage A.D."/>
            <person name="Lysoe E."/>
            <person name="Nellist C.F."/>
            <person name="Harrison R.J."/>
            <person name="Brurberg M.B."/>
        </authorList>
    </citation>
    <scope>NUCLEOTIDE SEQUENCE [LARGE SCALE GENOMIC DNA]</scope>
    <source>
        <strain evidence="2 3">10300</strain>
    </source>
</reference>
<comment type="caution">
    <text evidence="2">The sequence shown here is derived from an EMBL/GenBank/DDBJ whole genome shotgun (WGS) entry which is preliminary data.</text>
</comment>
<evidence type="ECO:0000256" key="1">
    <source>
        <dbReference type="SAM" id="MobiDB-lite"/>
    </source>
</evidence>
<dbReference type="PANTHER" id="PTHR37984">
    <property type="entry name" value="PROTEIN CBG26694"/>
    <property type="match status" value="1"/>
</dbReference>
<gene>
    <name evidence="2" type="ORF">PC110_g20987</name>
</gene>